<comment type="caution">
    <text evidence="1">The sequence shown here is derived from an EMBL/GenBank/DDBJ whole genome shotgun (WGS) entry which is preliminary data.</text>
</comment>
<reference evidence="1 2" key="1">
    <citation type="submission" date="2018-06" db="EMBL/GenBank/DDBJ databases">
        <title>Comparative genomics reveals the genomic features of Rhizophagus irregularis, R. cerebriforme, R. diaphanum and Gigaspora rosea, and their symbiotic lifestyle signature.</title>
        <authorList>
            <person name="Morin E."/>
            <person name="San Clemente H."/>
            <person name="Chen E.C.H."/>
            <person name="De La Providencia I."/>
            <person name="Hainaut M."/>
            <person name="Kuo A."/>
            <person name="Kohler A."/>
            <person name="Murat C."/>
            <person name="Tang N."/>
            <person name="Roy S."/>
            <person name="Loubradou J."/>
            <person name="Henrissat B."/>
            <person name="Grigoriev I.V."/>
            <person name="Corradi N."/>
            <person name="Roux C."/>
            <person name="Martin F.M."/>
        </authorList>
    </citation>
    <scope>NUCLEOTIDE SEQUENCE [LARGE SCALE GENOMIC DNA]</scope>
    <source>
        <strain evidence="1 2">DAOM 194757</strain>
    </source>
</reference>
<protein>
    <submittedName>
        <fullName evidence="1">Uncharacterized protein</fullName>
    </submittedName>
</protein>
<evidence type="ECO:0000313" key="1">
    <source>
        <dbReference type="EMBL" id="RIB18746.1"/>
    </source>
</evidence>
<name>A0A397VHG0_9GLOM</name>
<organism evidence="1 2">
    <name type="scientific">Gigaspora rosea</name>
    <dbReference type="NCBI Taxonomy" id="44941"/>
    <lineage>
        <taxon>Eukaryota</taxon>
        <taxon>Fungi</taxon>
        <taxon>Fungi incertae sedis</taxon>
        <taxon>Mucoromycota</taxon>
        <taxon>Glomeromycotina</taxon>
        <taxon>Glomeromycetes</taxon>
        <taxon>Diversisporales</taxon>
        <taxon>Gigasporaceae</taxon>
        <taxon>Gigaspora</taxon>
    </lineage>
</organism>
<sequence length="242" mass="29131">MIFILLSQYGKWKNYIKLKERYYDNTYIYFNTEEILRFVQTILEKYEYEMLYEPNQTLSQNFPNEPEELSHSEQCTWIIEYKKTGEKWEIKLKAQVESEKIVVASHYLNDGVLEKQVLEKGEIMLITTRSIAIYAINIVKNSEKNFRIYYFNPWNEESTSKQYMINLLTSFKNIINLNIYNLGFKILPLPTLEDYTKYKELTLLKLYGTDIFHKLLRKKSNEEAIDEFLAYCYENSLSMFKD</sequence>
<accession>A0A397VHG0</accession>
<evidence type="ECO:0000313" key="2">
    <source>
        <dbReference type="Proteomes" id="UP000266673"/>
    </source>
</evidence>
<dbReference type="Proteomes" id="UP000266673">
    <property type="component" value="Unassembled WGS sequence"/>
</dbReference>
<dbReference type="EMBL" id="QKWP01000519">
    <property type="protein sequence ID" value="RIB18746.1"/>
    <property type="molecule type" value="Genomic_DNA"/>
</dbReference>
<dbReference type="AlphaFoldDB" id="A0A397VHG0"/>
<proteinExistence type="predicted"/>
<keyword evidence="2" id="KW-1185">Reference proteome</keyword>
<gene>
    <name evidence="1" type="ORF">C2G38_1322483</name>
</gene>